<dbReference type="Pfam" id="PF14127">
    <property type="entry name" value="DUF4294"/>
    <property type="match status" value="1"/>
</dbReference>
<dbReference type="EMBL" id="DXFT01000021">
    <property type="protein sequence ID" value="HIX02713.1"/>
    <property type="molecule type" value="Genomic_DNA"/>
</dbReference>
<protein>
    <submittedName>
        <fullName evidence="2">DUF4294 domain-containing protein</fullName>
    </submittedName>
</protein>
<evidence type="ECO:0000256" key="1">
    <source>
        <dbReference type="SAM" id="SignalP"/>
    </source>
</evidence>
<keyword evidence="1" id="KW-0732">Signal</keyword>
<evidence type="ECO:0000313" key="2">
    <source>
        <dbReference type="EMBL" id="HIX02713.1"/>
    </source>
</evidence>
<accession>A0A9D1UYD2</accession>
<feature type="signal peptide" evidence="1">
    <location>
        <begin position="1"/>
        <end position="24"/>
    </location>
</feature>
<sequence>MVLDKIKIWITAFLLLGAVTGSLAQNSQVTTAVILNGDTLPHFTLDAANAIGKGRHAARYYRQERRNVRLEYNVRKVYPYARIAASKISEIEYKLAQTNKESERRKIIKEEYAQLMKTFKAPLMRLTITQGRILIRLIYRETNNTSFSHIREYRGAVNAYFWQSIALLFGHNLKADYDPNGEDAEIEAIVRKIQQENYKKNSTFASPRQKT</sequence>
<dbReference type="InterPro" id="IPR025636">
    <property type="entry name" value="DUF4294"/>
</dbReference>
<feature type="chain" id="PRO_5038393490" evidence="1">
    <location>
        <begin position="25"/>
        <end position="211"/>
    </location>
</feature>
<organism evidence="2 3">
    <name type="scientific">Candidatus Odoribacter faecigallinarum</name>
    <dbReference type="NCBI Taxonomy" id="2838706"/>
    <lineage>
        <taxon>Bacteria</taxon>
        <taxon>Pseudomonadati</taxon>
        <taxon>Bacteroidota</taxon>
        <taxon>Bacteroidia</taxon>
        <taxon>Bacteroidales</taxon>
        <taxon>Odoribacteraceae</taxon>
        <taxon>Odoribacter</taxon>
    </lineage>
</organism>
<evidence type="ECO:0000313" key="3">
    <source>
        <dbReference type="Proteomes" id="UP000824202"/>
    </source>
</evidence>
<gene>
    <name evidence="2" type="ORF">H9863_01165</name>
</gene>
<reference evidence="2" key="1">
    <citation type="journal article" date="2021" name="PeerJ">
        <title>Extensive microbial diversity within the chicken gut microbiome revealed by metagenomics and culture.</title>
        <authorList>
            <person name="Gilroy R."/>
            <person name="Ravi A."/>
            <person name="Getino M."/>
            <person name="Pursley I."/>
            <person name="Horton D.L."/>
            <person name="Alikhan N.F."/>
            <person name="Baker D."/>
            <person name="Gharbi K."/>
            <person name="Hall N."/>
            <person name="Watson M."/>
            <person name="Adriaenssens E.M."/>
            <person name="Foster-Nyarko E."/>
            <person name="Jarju S."/>
            <person name="Secka A."/>
            <person name="Antonio M."/>
            <person name="Oren A."/>
            <person name="Chaudhuri R.R."/>
            <person name="La Ragione R."/>
            <person name="Hildebrand F."/>
            <person name="Pallen M.J."/>
        </authorList>
    </citation>
    <scope>NUCLEOTIDE SEQUENCE</scope>
    <source>
        <strain evidence="2">23274</strain>
    </source>
</reference>
<name>A0A9D1UYD2_9BACT</name>
<dbReference type="Proteomes" id="UP000824202">
    <property type="component" value="Unassembled WGS sequence"/>
</dbReference>
<reference evidence="2" key="2">
    <citation type="submission" date="2021-04" db="EMBL/GenBank/DDBJ databases">
        <authorList>
            <person name="Gilroy R."/>
        </authorList>
    </citation>
    <scope>NUCLEOTIDE SEQUENCE</scope>
    <source>
        <strain evidence="2">23274</strain>
    </source>
</reference>
<dbReference type="AlphaFoldDB" id="A0A9D1UYD2"/>
<comment type="caution">
    <text evidence="2">The sequence shown here is derived from an EMBL/GenBank/DDBJ whole genome shotgun (WGS) entry which is preliminary data.</text>
</comment>
<proteinExistence type="predicted"/>